<proteinExistence type="predicted"/>
<evidence type="ECO:0000256" key="5">
    <source>
        <dbReference type="ARBA" id="ARBA00022741"/>
    </source>
</evidence>
<keyword evidence="4 9" id="KW-0812">Transmembrane</keyword>
<dbReference type="SUPFAM" id="SSF52540">
    <property type="entry name" value="P-loop containing nucleoside triphosphate hydrolases"/>
    <property type="match status" value="1"/>
</dbReference>
<dbReference type="InterPro" id="IPR027417">
    <property type="entry name" value="P-loop_NTPase"/>
</dbReference>
<evidence type="ECO:0000313" key="13">
    <source>
        <dbReference type="Proteomes" id="UP000218896"/>
    </source>
</evidence>
<dbReference type="Gene3D" id="3.40.50.300">
    <property type="entry name" value="P-loop containing nucleotide triphosphate hydrolases"/>
    <property type="match status" value="1"/>
</dbReference>
<keyword evidence="6 12" id="KW-0067">ATP-binding</keyword>
<keyword evidence="13" id="KW-1185">Reference proteome</keyword>
<protein>
    <submittedName>
        <fullName evidence="12">ABC transporter ATP-binding protein</fullName>
    </submittedName>
</protein>
<dbReference type="GO" id="GO:0005886">
    <property type="term" value="C:plasma membrane"/>
    <property type="evidence" value="ECO:0007669"/>
    <property type="project" value="UniProtKB-SubCell"/>
</dbReference>
<dbReference type="SUPFAM" id="SSF90123">
    <property type="entry name" value="ABC transporter transmembrane region"/>
    <property type="match status" value="1"/>
</dbReference>
<dbReference type="OrthoDB" id="9806127at2"/>
<dbReference type="GO" id="GO:0140359">
    <property type="term" value="F:ABC-type transporter activity"/>
    <property type="evidence" value="ECO:0007669"/>
    <property type="project" value="InterPro"/>
</dbReference>
<dbReference type="InterPro" id="IPR003439">
    <property type="entry name" value="ABC_transporter-like_ATP-bd"/>
</dbReference>
<keyword evidence="2" id="KW-0813">Transport</keyword>
<dbReference type="PANTHER" id="PTHR24221:SF654">
    <property type="entry name" value="ATP-BINDING CASSETTE SUB-FAMILY B MEMBER 6"/>
    <property type="match status" value="1"/>
</dbReference>
<dbReference type="RefSeq" id="WP_095618460.1">
    <property type="nucleotide sequence ID" value="NZ_NSKD01000008.1"/>
</dbReference>
<name>A0A2A2EZS9_9GAMM</name>
<feature type="transmembrane region" description="Helical" evidence="9">
    <location>
        <begin position="155"/>
        <end position="173"/>
    </location>
</feature>
<dbReference type="SMART" id="SM00382">
    <property type="entry name" value="AAA"/>
    <property type="match status" value="1"/>
</dbReference>
<evidence type="ECO:0000259" key="10">
    <source>
        <dbReference type="PROSITE" id="PS50893"/>
    </source>
</evidence>
<accession>A0A2A2EZS9</accession>
<feature type="transmembrane region" description="Helical" evidence="9">
    <location>
        <begin position="265"/>
        <end position="283"/>
    </location>
</feature>
<sequence length="594" mass="65177">MTTFKKVLALFSPQERRRGGLVMGMVIIMAILETVGVASVMPFLSVMGNPEAIENTPYLLATYNFFGFEAKQDFLRALGIGAFSIVLFSAAFRIVTTYAINRYAQMRRHSVGERLLETYLRQPYAFFLNRHSGDMAKSILSEVDQLIQNVIKPGFDAIAYSVVALAIILFLVIQDPWLALGVGLVIGGSYALIFAGVQKHLTKIGHERAHANRERFTAAGEALGGIKDIKLLGREQAYLTRFRPSSARFSRHQATNLTLTETPRYLIEAIGVGGVIGLALFLMHRSDNFGQVLPVLGLYAFAGYKLLPAAQRIYGGLAKLRFGAGAVDEIHKDLHEREALAEIRNLPKDRLETRDAITLDHMSFTYPEASTPAVEDINLTIPAGSATGLVGGTGAGKTTLVDLILGLLRPTEGQLKVDDAPITDKNLRQWQASLGYVPQDIFLVDATVSENIALGIPKDQVDQNKVEQCSRMAQVHEFITTQLPQQYETEVGERGVRLSGGQRQRIGIARALYHDPEILVFDEATSALDNATEKAVIEAVDALSQEKTIIMIAHRLSTVENCDQIVLLEEGGISAKGTYSELLNNSVSFQKMAI</sequence>
<keyword evidence="3" id="KW-1003">Cell membrane</keyword>
<evidence type="ECO:0000256" key="3">
    <source>
        <dbReference type="ARBA" id="ARBA00022475"/>
    </source>
</evidence>
<evidence type="ECO:0000256" key="1">
    <source>
        <dbReference type="ARBA" id="ARBA00004651"/>
    </source>
</evidence>
<evidence type="ECO:0000256" key="9">
    <source>
        <dbReference type="SAM" id="Phobius"/>
    </source>
</evidence>
<evidence type="ECO:0000313" key="12">
    <source>
        <dbReference type="EMBL" id="PAU77895.1"/>
    </source>
</evidence>
<feature type="transmembrane region" description="Helical" evidence="9">
    <location>
        <begin position="179"/>
        <end position="197"/>
    </location>
</feature>
<dbReference type="GO" id="GO:0016887">
    <property type="term" value="F:ATP hydrolysis activity"/>
    <property type="evidence" value="ECO:0007669"/>
    <property type="project" value="InterPro"/>
</dbReference>
<organism evidence="12 13">
    <name type="scientific">Halovibrio salipaludis</name>
    <dbReference type="NCBI Taxonomy" id="2032626"/>
    <lineage>
        <taxon>Bacteria</taxon>
        <taxon>Pseudomonadati</taxon>
        <taxon>Pseudomonadota</taxon>
        <taxon>Gammaproteobacteria</taxon>
        <taxon>Oceanospirillales</taxon>
        <taxon>Halomonadaceae</taxon>
        <taxon>Halovibrio</taxon>
    </lineage>
</organism>
<keyword evidence="5" id="KW-0547">Nucleotide-binding</keyword>
<evidence type="ECO:0000256" key="8">
    <source>
        <dbReference type="ARBA" id="ARBA00023136"/>
    </source>
</evidence>
<dbReference type="AlphaFoldDB" id="A0A2A2EZS9"/>
<feature type="transmembrane region" description="Helical" evidence="9">
    <location>
        <begin position="21"/>
        <end position="44"/>
    </location>
</feature>
<dbReference type="GO" id="GO:0005524">
    <property type="term" value="F:ATP binding"/>
    <property type="evidence" value="ECO:0007669"/>
    <property type="project" value="UniProtKB-KW"/>
</dbReference>
<evidence type="ECO:0000256" key="6">
    <source>
        <dbReference type="ARBA" id="ARBA00022840"/>
    </source>
</evidence>
<dbReference type="PROSITE" id="PS50893">
    <property type="entry name" value="ABC_TRANSPORTER_2"/>
    <property type="match status" value="1"/>
</dbReference>
<keyword evidence="7 9" id="KW-1133">Transmembrane helix</keyword>
<feature type="transmembrane region" description="Helical" evidence="9">
    <location>
        <begin position="74"/>
        <end position="100"/>
    </location>
</feature>
<evidence type="ECO:0000256" key="7">
    <source>
        <dbReference type="ARBA" id="ARBA00022989"/>
    </source>
</evidence>
<dbReference type="Proteomes" id="UP000218896">
    <property type="component" value="Unassembled WGS sequence"/>
</dbReference>
<dbReference type="InterPro" id="IPR036640">
    <property type="entry name" value="ABC1_TM_sf"/>
</dbReference>
<dbReference type="GO" id="GO:0034040">
    <property type="term" value="F:ATPase-coupled lipid transmembrane transporter activity"/>
    <property type="evidence" value="ECO:0007669"/>
    <property type="project" value="TreeGrafter"/>
</dbReference>
<dbReference type="Pfam" id="PF00664">
    <property type="entry name" value="ABC_membrane"/>
    <property type="match status" value="1"/>
</dbReference>
<dbReference type="PANTHER" id="PTHR24221">
    <property type="entry name" value="ATP-BINDING CASSETTE SUB-FAMILY B"/>
    <property type="match status" value="1"/>
</dbReference>
<dbReference type="PROSITE" id="PS00211">
    <property type="entry name" value="ABC_TRANSPORTER_1"/>
    <property type="match status" value="1"/>
</dbReference>
<dbReference type="InterPro" id="IPR003593">
    <property type="entry name" value="AAA+_ATPase"/>
</dbReference>
<keyword evidence="8 9" id="KW-0472">Membrane</keyword>
<dbReference type="FunFam" id="3.40.50.300:FF:000221">
    <property type="entry name" value="Multidrug ABC transporter ATP-binding protein"/>
    <property type="match status" value="1"/>
</dbReference>
<comment type="subcellular location">
    <subcellularLocation>
        <location evidence="1">Cell membrane</location>
        <topology evidence="1">Multi-pass membrane protein</topology>
    </subcellularLocation>
</comment>
<evidence type="ECO:0000256" key="2">
    <source>
        <dbReference type="ARBA" id="ARBA00022448"/>
    </source>
</evidence>
<evidence type="ECO:0000256" key="4">
    <source>
        <dbReference type="ARBA" id="ARBA00022692"/>
    </source>
</evidence>
<comment type="caution">
    <text evidence="12">The sequence shown here is derived from an EMBL/GenBank/DDBJ whole genome shotgun (WGS) entry which is preliminary data.</text>
</comment>
<feature type="domain" description="ABC transmembrane type-1" evidence="11">
    <location>
        <begin position="21"/>
        <end position="298"/>
    </location>
</feature>
<evidence type="ECO:0000259" key="11">
    <source>
        <dbReference type="PROSITE" id="PS50929"/>
    </source>
</evidence>
<dbReference type="Gene3D" id="1.20.1560.10">
    <property type="entry name" value="ABC transporter type 1, transmembrane domain"/>
    <property type="match status" value="1"/>
</dbReference>
<gene>
    <name evidence="12" type="ORF">CK501_14490</name>
</gene>
<dbReference type="InterPro" id="IPR017871">
    <property type="entry name" value="ABC_transporter-like_CS"/>
</dbReference>
<reference evidence="12 13" key="1">
    <citation type="submission" date="2017-08" db="EMBL/GenBank/DDBJ databases">
        <title>Halovibrio sewagensis sp. nov., isolated from wastewater of high salinity.</title>
        <authorList>
            <person name="Dong X."/>
            <person name="Zhang G."/>
        </authorList>
    </citation>
    <scope>NUCLEOTIDE SEQUENCE [LARGE SCALE GENOMIC DNA]</scope>
    <source>
        <strain evidence="12 13">YL5-2</strain>
    </source>
</reference>
<dbReference type="PROSITE" id="PS50929">
    <property type="entry name" value="ABC_TM1F"/>
    <property type="match status" value="1"/>
</dbReference>
<dbReference type="InterPro" id="IPR039421">
    <property type="entry name" value="Type_1_exporter"/>
</dbReference>
<dbReference type="EMBL" id="NSKD01000008">
    <property type="protein sequence ID" value="PAU77895.1"/>
    <property type="molecule type" value="Genomic_DNA"/>
</dbReference>
<dbReference type="Pfam" id="PF00005">
    <property type="entry name" value="ABC_tran"/>
    <property type="match status" value="1"/>
</dbReference>
<dbReference type="InterPro" id="IPR011527">
    <property type="entry name" value="ABC1_TM_dom"/>
</dbReference>
<feature type="domain" description="ABC transporter" evidence="10">
    <location>
        <begin position="357"/>
        <end position="594"/>
    </location>
</feature>